<dbReference type="InterPro" id="IPR010090">
    <property type="entry name" value="Phage_tape_meas"/>
</dbReference>
<comment type="caution">
    <text evidence="4">The sequence shown here is derived from an EMBL/GenBank/DDBJ whole genome shotgun (WGS) entry which is preliminary data.</text>
</comment>
<dbReference type="Pfam" id="PF10145">
    <property type="entry name" value="PhageMin_Tail"/>
    <property type="match status" value="1"/>
</dbReference>
<sequence>MADNKEQRVVEIILKAQEANASIKDMAAGAAVMTAQLKKMGADDPGRAALLADLQGLNGRLRTANQEIRAVAKSQEELAAETKAAADALAKQEQEAEAAAAAVEELARANEQAVTTGKKATASLTEMKTAASLMEKELASLSADNPKRAALQQDFAVLTQRITATNAAMRTVIKTEAELAEEQRQLAAAAEKLNQENIQVVVNGKKVAASYNEIQAAVNQLEKELKDLPTGTQEFIKKSQELQQVRERLGEVNEEMGQIPKNAILAALGLEGVTTASGLMKFAFKAAMEALLPLLAIQQIWEWAKAFVGVVEEVDKVRAAVNTATGAQGEMLETLTARTRALSATFGVEYADALKGVDVLAKQMGISHEQAFDLMEKGYVAGANRSEELLDNIKEYSVQFKAAGYSAAEMMEYLTKAELGGVFSDKGADVVKEFGLRIREQTVATSDAMDGAFGKKFTDRIFKGINDGSMTTKQALQEVSQAMNNTAIPASKLQTVVADVFGGPGEDAGTKYLQSLYKVGAGMDSLIDKTNDYTRLQLELLEANKWLATEQEELAVHFSGTGTALGNLWTTFKARLYADINNIVDGISQIGWVAEGSVAALKSWANSFVETFDRLASRDWSGAKQALSNLGRDGGNAYTAAYNAAMERAHQNRLAVEQARNKETRDAEKAAAEAAAKDQFEGEEKTRKEREAADKAAATTRLADAKKHAADLKKAREEAAKAELALQHSIEDLRVATIKDAHLRELAELDLQTQRKIDVLKGSEGQIAEQTSYLLLAKQAKIDELTAKWEEENAKKAEEEAQKRADRSAAADEEYLAYLENKVANGVLSEQAYQDAIYEVKRAALESQLALLVEAGNSETAEAKRVRAALLKGETEHTLGVKKTDEDLRKFKLAMAGQARSLLADSLNFLVDNLSQQSTAYGLFKQAMKALQIAEIGINLQGELAANAKAAAENPANGPTAGFAGISQLALANGLSIGRAILSTIKVSAFEKGGRTDSGLNQFTLASVASLLSGASGGSQVGSFAGGGVVPGAQIGLIGEAGAELVIPNWLFTDPKQANVMGYLEAQIASRGNAFADGGRTVERGAGVVSGPGVELSGGAVVELLQQLVHSHQDFRDEITTWQRELDANVDLFKVKKGLETIEKTQSGGGLK</sequence>
<dbReference type="Proteomes" id="UP001167796">
    <property type="component" value="Unassembled WGS sequence"/>
</dbReference>
<protein>
    <submittedName>
        <fullName evidence="4">Phage tail tape measure protein</fullName>
    </submittedName>
</protein>
<reference evidence="4" key="1">
    <citation type="submission" date="2023-07" db="EMBL/GenBank/DDBJ databases">
        <authorList>
            <person name="Kim M.K."/>
        </authorList>
    </citation>
    <scope>NUCLEOTIDE SEQUENCE</scope>
    <source>
        <strain evidence="4">M29</strain>
    </source>
</reference>
<evidence type="ECO:0000256" key="1">
    <source>
        <dbReference type="SAM" id="Coils"/>
    </source>
</evidence>
<feature type="region of interest" description="Disordered" evidence="2">
    <location>
        <begin position="659"/>
        <end position="702"/>
    </location>
</feature>
<organism evidence="4 5">
    <name type="scientific">Hymenobacter mellowenesis</name>
    <dbReference type="NCBI Taxonomy" id="3063995"/>
    <lineage>
        <taxon>Bacteria</taxon>
        <taxon>Pseudomonadati</taxon>
        <taxon>Bacteroidota</taxon>
        <taxon>Cytophagia</taxon>
        <taxon>Cytophagales</taxon>
        <taxon>Hymenobacteraceae</taxon>
        <taxon>Hymenobacter</taxon>
    </lineage>
</organism>
<keyword evidence="1" id="KW-0175">Coiled coil</keyword>
<evidence type="ECO:0000313" key="4">
    <source>
        <dbReference type="EMBL" id="MDO7849244.1"/>
    </source>
</evidence>
<evidence type="ECO:0000256" key="2">
    <source>
        <dbReference type="SAM" id="MobiDB-lite"/>
    </source>
</evidence>
<accession>A0ABT9AIS2</accession>
<dbReference type="RefSeq" id="WP_305013912.1">
    <property type="nucleotide sequence ID" value="NZ_JAUQSX010000015.1"/>
</dbReference>
<keyword evidence="5" id="KW-1185">Reference proteome</keyword>
<gene>
    <name evidence="4" type="ORF">Q5H92_22965</name>
</gene>
<feature type="coiled-coil region" evidence="1">
    <location>
        <begin position="47"/>
        <end position="112"/>
    </location>
</feature>
<name>A0ABT9AIS2_9BACT</name>
<evidence type="ECO:0000259" key="3">
    <source>
        <dbReference type="Pfam" id="PF10145"/>
    </source>
</evidence>
<feature type="coiled-coil region" evidence="1">
    <location>
        <begin position="172"/>
        <end position="199"/>
    </location>
</feature>
<evidence type="ECO:0000313" key="5">
    <source>
        <dbReference type="Proteomes" id="UP001167796"/>
    </source>
</evidence>
<feature type="coiled-coil region" evidence="1">
    <location>
        <begin position="782"/>
        <end position="814"/>
    </location>
</feature>
<dbReference type="EMBL" id="JAUQSX010000015">
    <property type="protein sequence ID" value="MDO7849244.1"/>
    <property type="molecule type" value="Genomic_DNA"/>
</dbReference>
<feature type="domain" description="Phage tail tape measure protein" evidence="3">
    <location>
        <begin position="321"/>
        <end position="502"/>
    </location>
</feature>
<proteinExistence type="predicted"/>
<feature type="compositionally biased region" description="Basic and acidic residues" evidence="2">
    <location>
        <begin position="659"/>
        <end position="694"/>
    </location>
</feature>